<evidence type="ECO:0000259" key="1">
    <source>
        <dbReference type="PROSITE" id="PS50181"/>
    </source>
</evidence>
<dbReference type="InterPro" id="IPR036047">
    <property type="entry name" value="F-box-like_dom_sf"/>
</dbReference>
<evidence type="ECO:0000313" key="3">
    <source>
        <dbReference type="Proteomes" id="UP000761534"/>
    </source>
</evidence>
<sequence>MLLTGVPPEILHLIAYFLEAADIRSLSQTDKRLRNLLLPEIWHYLFININYTEELLSKGVIFRDFLHHFGFLNIQKPCPDLCNFICGPHKCIKNYINIDSGRLLPFFEAVNTNQLIQQLQLVKVLVINLPILRTFEQEGLLEHIRQGIFSNVQHFGLLKNGTYQLENLLDVFRIAKSSGVILQSLNDSSSFCAKLETFDNLKVLRLMFDDQMDDDAFTRISFPPQLEFLEVNDSYSLQQCTRDIRPLLREHQTLKGLELNLWVCDVLESCDDIPDCVQSLTCYFGKNTGADSKPIQRTSKPNITRLAVGDYGCRIFKTLHFPNLRQLEITKSLDFDRSCVDYIPRSIDYGTKLRQILFLNVATENLIGTGLLNSAVSVETIELYFATMQITVNEEFASSLFSALSQLSRLKTLVLHFELGRFDDFAPFLATLVYECKALRDLYYKGTGVTDFLESIADPPTVYIYDGVTYRSMSKPTFKLNMDKLVKRGRHLS</sequence>
<keyword evidence="3" id="KW-1185">Reference proteome</keyword>
<dbReference type="SUPFAM" id="SSF81383">
    <property type="entry name" value="F-box domain"/>
    <property type="match status" value="1"/>
</dbReference>
<dbReference type="InterPro" id="IPR032675">
    <property type="entry name" value="LRR_dom_sf"/>
</dbReference>
<gene>
    <name evidence="2" type="ORF">TRICI_004685</name>
</gene>
<dbReference type="PROSITE" id="PS50181">
    <property type="entry name" value="FBOX"/>
    <property type="match status" value="1"/>
</dbReference>
<evidence type="ECO:0000313" key="2">
    <source>
        <dbReference type="EMBL" id="KAA8908968.1"/>
    </source>
</evidence>
<feature type="domain" description="F-box" evidence="1">
    <location>
        <begin position="1"/>
        <end position="45"/>
    </location>
</feature>
<dbReference type="InterPro" id="IPR001810">
    <property type="entry name" value="F-box_dom"/>
</dbReference>
<dbReference type="EMBL" id="SWFS01000354">
    <property type="protein sequence ID" value="KAA8908968.1"/>
    <property type="molecule type" value="Genomic_DNA"/>
</dbReference>
<proteinExistence type="predicted"/>
<dbReference type="AlphaFoldDB" id="A0A642V0C1"/>
<dbReference type="Gene3D" id="3.80.10.10">
    <property type="entry name" value="Ribonuclease Inhibitor"/>
    <property type="match status" value="1"/>
</dbReference>
<reference evidence="2" key="1">
    <citation type="journal article" date="2019" name="G3 (Bethesda)">
        <title>Genome Assemblies of Two Rare Opportunistic Yeast Pathogens: Diutina rugosa (syn. Candida rugosa) and Trichomonascus ciferrii (syn. Candida ciferrii).</title>
        <authorList>
            <person name="Mixao V."/>
            <person name="Saus E."/>
            <person name="Hansen A.P."/>
            <person name="Lass-Florl C."/>
            <person name="Gabaldon T."/>
        </authorList>
    </citation>
    <scope>NUCLEOTIDE SEQUENCE</scope>
    <source>
        <strain evidence="2">CBS 4856</strain>
    </source>
</reference>
<dbReference type="Proteomes" id="UP000761534">
    <property type="component" value="Unassembled WGS sequence"/>
</dbReference>
<protein>
    <recommendedName>
        <fullName evidence="1">F-box domain-containing protein</fullName>
    </recommendedName>
</protein>
<comment type="caution">
    <text evidence="2">The sequence shown here is derived from an EMBL/GenBank/DDBJ whole genome shotgun (WGS) entry which is preliminary data.</text>
</comment>
<organism evidence="2 3">
    <name type="scientific">Trichomonascus ciferrii</name>
    <dbReference type="NCBI Taxonomy" id="44093"/>
    <lineage>
        <taxon>Eukaryota</taxon>
        <taxon>Fungi</taxon>
        <taxon>Dikarya</taxon>
        <taxon>Ascomycota</taxon>
        <taxon>Saccharomycotina</taxon>
        <taxon>Dipodascomycetes</taxon>
        <taxon>Dipodascales</taxon>
        <taxon>Trichomonascaceae</taxon>
        <taxon>Trichomonascus</taxon>
        <taxon>Trichomonascus ciferrii complex</taxon>
    </lineage>
</organism>
<dbReference type="VEuPathDB" id="FungiDB:TRICI_004685"/>
<dbReference type="SUPFAM" id="SSF52047">
    <property type="entry name" value="RNI-like"/>
    <property type="match status" value="1"/>
</dbReference>
<accession>A0A642V0C1</accession>
<name>A0A642V0C1_9ASCO</name>